<organism evidence="5">
    <name type="scientific">Myoviridae sp. ct2DO6</name>
    <dbReference type="NCBI Taxonomy" id="2825020"/>
    <lineage>
        <taxon>Viruses</taxon>
        <taxon>Duplodnaviria</taxon>
        <taxon>Heunggongvirae</taxon>
        <taxon>Uroviricota</taxon>
        <taxon>Caudoviricetes</taxon>
    </lineage>
</organism>
<dbReference type="Gene3D" id="3.40.50.300">
    <property type="entry name" value="P-loop containing nucleotide triphosphate hydrolases"/>
    <property type="match status" value="1"/>
</dbReference>
<dbReference type="InterPro" id="IPR014015">
    <property type="entry name" value="Helicase_SF3_DNA-vir"/>
</dbReference>
<name>A0A8S5Q1U1_9CAUD</name>
<dbReference type="NCBIfam" id="TIGR01613">
    <property type="entry name" value="primase_Cterm"/>
    <property type="match status" value="1"/>
</dbReference>
<keyword evidence="1" id="KW-0547">Nucleotide-binding</keyword>
<dbReference type="InterPro" id="IPR027417">
    <property type="entry name" value="P-loop_NTPase"/>
</dbReference>
<keyword evidence="5" id="KW-0347">Helicase</keyword>
<keyword evidence="2" id="KW-0378">Hydrolase</keyword>
<dbReference type="InterPro" id="IPR014818">
    <property type="entry name" value="Phage/plasmid_primase_P4_C"/>
</dbReference>
<dbReference type="Pfam" id="PF08706">
    <property type="entry name" value="D5_N"/>
    <property type="match status" value="1"/>
</dbReference>
<reference evidence="5" key="1">
    <citation type="journal article" date="2021" name="Proc. Natl. Acad. Sci. U.S.A.">
        <title>A Catalog of Tens of Thousands of Viruses from Human Metagenomes Reveals Hidden Associations with Chronic Diseases.</title>
        <authorList>
            <person name="Tisza M.J."/>
            <person name="Buck C.B."/>
        </authorList>
    </citation>
    <scope>NUCLEOTIDE SEQUENCE</scope>
    <source>
        <strain evidence="5">Ct2DO6</strain>
    </source>
</reference>
<dbReference type="PANTHER" id="PTHR35372:SF2">
    <property type="entry name" value="SF3 HELICASE DOMAIN-CONTAINING PROTEIN"/>
    <property type="match status" value="1"/>
</dbReference>
<evidence type="ECO:0000259" key="4">
    <source>
        <dbReference type="PROSITE" id="PS51206"/>
    </source>
</evidence>
<feature type="domain" description="SF3 helicase" evidence="4">
    <location>
        <begin position="474"/>
        <end position="633"/>
    </location>
</feature>
<evidence type="ECO:0000256" key="2">
    <source>
        <dbReference type="ARBA" id="ARBA00022801"/>
    </source>
</evidence>
<keyword evidence="3" id="KW-0067">ATP-binding</keyword>
<proteinExistence type="predicted"/>
<dbReference type="SMART" id="SM00885">
    <property type="entry name" value="D5_N"/>
    <property type="match status" value="1"/>
</dbReference>
<dbReference type="SMART" id="SM00942">
    <property type="entry name" value="PriCT_1"/>
    <property type="match status" value="1"/>
</dbReference>
<dbReference type="InterPro" id="IPR051620">
    <property type="entry name" value="ORF904-like_C"/>
</dbReference>
<dbReference type="PANTHER" id="PTHR35372">
    <property type="entry name" value="ATP BINDING PROTEIN-RELATED"/>
    <property type="match status" value="1"/>
</dbReference>
<accession>A0A8S5Q1U1</accession>
<dbReference type="GO" id="GO:0016787">
    <property type="term" value="F:hydrolase activity"/>
    <property type="evidence" value="ECO:0007669"/>
    <property type="project" value="UniProtKB-KW"/>
</dbReference>
<dbReference type="InterPro" id="IPR006500">
    <property type="entry name" value="Helicase_put_C_phage/plasmid"/>
</dbReference>
<protein>
    <submittedName>
        <fullName evidence="5">DsDNA helicase</fullName>
    </submittedName>
</protein>
<evidence type="ECO:0000256" key="1">
    <source>
        <dbReference type="ARBA" id="ARBA00022741"/>
    </source>
</evidence>
<dbReference type="GO" id="GO:0005524">
    <property type="term" value="F:ATP binding"/>
    <property type="evidence" value="ECO:0007669"/>
    <property type="project" value="UniProtKB-KW"/>
</dbReference>
<dbReference type="GO" id="GO:0004386">
    <property type="term" value="F:helicase activity"/>
    <property type="evidence" value="ECO:0007669"/>
    <property type="project" value="UniProtKB-KW"/>
</dbReference>
<evidence type="ECO:0000256" key="3">
    <source>
        <dbReference type="ARBA" id="ARBA00022840"/>
    </source>
</evidence>
<sequence>MSLNIITVFRNNCRGNAANTSYPHRVEVHSAEDLQIAAVFDHVCAAYTDGKDKHGNIIRAHRSIDTFLQSDCLQMDSDNDHTENAAEWITPETVQADMPGVAFYAVPSRNHKKSKNGRPPRPRFHYYFPINTETDPVKYAAMKAKLQALFPYYDKKALDAARFLFGVENATAAYYPGNITVTDFLNTQPVPAADSVKANNLLPEIPQGQRNSTLSQYAGKLLKKYGNTDGKAYAAYMEYAARCTPLLPDSELSVIWNSALKFYNKTVKTAPDYLPPQDYQAQEFSDSLIPSDYTDIGQANVLAGLYRDRMKYSAATRWIVYDGQVWNENEITAQGLAQDLTERQLKEARILVSKAQAMENAAIESGDSSAQGKAKKRLKFATDYRSFVLGQRRTTRITAALNEARPKLQISVESLDFDGFLLNTPGGAVDLRTGTGRAHDPQDFCTKITAVSPGTTGEELFTEFLHHLTCNDKDLQRYLQEIAGMFLVGKVYCEYLVIAYGAGGNGKSTFFNLLARVMGNYAGSLSAETLTVNCRKNKSPEYAELRGKRLVIAAELEEGMRLDTAVVKKLCSTDPVYAEKKFKAPFSFIPSHSTVLYTNHLPKVGTTDKGTWDRLIVIPFNACFRGMEGEVMNYADSLYHHSGGAALTWMIQGAKRFITNNFKIRQPQCVLDAIEEYRAANDWLHNFLEDTCEIKPEYTEKSGELYAEYRAYCSHTGDYTRSNADFNKAMADTGFKYQKKKTGMLVIGLRITPPFTDCHGAASFDSVPPLTGRTVTGDGG</sequence>
<dbReference type="Pfam" id="PF19263">
    <property type="entry name" value="DUF5906"/>
    <property type="match status" value="1"/>
</dbReference>
<evidence type="ECO:0000313" key="5">
    <source>
        <dbReference type="EMBL" id="DAE12952.1"/>
    </source>
</evidence>
<dbReference type="InterPro" id="IPR045455">
    <property type="entry name" value="NrS-1_pol-like_helicase"/>
</dbReference>
<dbReference type="EMBL" id="BK015561">
    <property type="protein sequence ID" value="DAE12952.1"/>
    <property type="molecule type" value="Genomic_DNA"/>
</dbReference>
<dbReference type="InterPro" id="IPR014820">
    <property type="entry name" value="PriCT_1"/>
</dbReference>
<dbReference type="PROSITE" id="PS51206">
    <property type="entry name" value="SF3_HELICASE_1"/>
    <property type="match status" value="1"/>
</dbReference>
<dbReference type="SUPFAM" id="SSF52540">
    <property type="entry name" value="P-loop containing nucleoside triphosphate hydrolases"/>
    <property type="match status" value="1"/>
</dbReference>